<organism evidence="8">
    <name type="scientific">marine sediment metagenome</name>
    <dbReference type="NCBI Taxonomy" id="412755"/>
    <lineage>
        <taxon>unclassified sequences</taxon>
        <taxon>metagenomes</taxon>
        <taxon>ecological metagenomes</taxon>
    </lineage>
</organism>
<feature type="transmembrane region" description="Helical" evidence="6">
    <location>
        <begin position="230"/>
        <end position="248"/>
    </location>
</feature>
<gene>
    <name evidence="8" type="ORF">S03H2_15602</name>
</gene>
<dbReference type="Gene3D" id="1.20.81.30">
    <property type="entry name" value="Type II secretion system (T2SS), domain F"/>
    <property type="match status" value="1"/>
</dbReference>
<evidence type="ECO:0000256" key="3">
    <source>
        <dbReference type="ARBA" id="ARBA00022692"/>
    </source>
</evidence>
<evidence type="ECO:0000256" key="5">
    <source>
        <dbReference type="ARBA" id="ARBA00023136"/>
    </source>
</evidence>
<keyword evidence="5 6" id="KW-0472">Membrane</keyword>
<feature type="transmembrane region" description="Helical" evidence="6">
    <location>
        <begin position="7"/>
        <end position="24"/>
    </location>
</feature>
<evidence type="ECO:0000256" key="1">
    <source>
        <dbReference type="ARBA" id="ARBA00004651"/>
    </source>
</evidence>
<feature type="transmembrane region" description="Helical" evidence="6">
    <location>
        <begin position="170"/>
        <end position="193"/>
    </location>
</feature>
<comment type="caution">
    <text evidence="8">The sequence shown here is derived from an EMBL/GenBank/DDBJ whole genome shotgun (WGS) entry which is preliminary data.</text>
</comment>
<dbReference type="Pfam" id="PF00482">
    <property type="entry name" value="T2SSF"/>
    <property type="match status" value="1"/>
</dbReference>
<comment type="subcellular location">
    <subcellularLocation>
        <location evidence="1">Cell membrane</location>
        <topology evidence="1">Multi-pass membrane protein</topology>
    </subcellularLocation>
</comment>
<dbReference type="EMBL" id="BARU01007940">
    <property type="protein sequence ID" value="GAH34541.1"/>
    <property type="molecule type" value="Genomic_DNA"/>
</dbReference>
<dbReference type="GO" id="GO:0005886">
    <property type="term" value="C:plasma membrane"/>
    <property type="evidence" value="ECO:0007669"/>
    <property type="project" value="UniProtKB-SubCell"/>
</dbReference>
<feature type="transmembrane region" description="Helical" evidence="6">
    <location>
        <begin position="30"/>
        <end position="50"/>
    </location>
</feature>
<evidence type="ECO:0000256" key="2">
    <source>
        <dbReference type="ARBA" id="ARBA00022475"/>
    </source>
</evidence>
<dbReference type="InterPro" id="IPR042094">
    <property type="entry name" value="T2SS_GspF_sf"/>
</dbReference>
<evidence type="ECO:0000256" key="6">
    <source>
        <dbReference type="SAM" id="Phobius"/>
    </source>
</evidence>
<dbReference type="PANTHER" id="PTHR35402:SF1">
    <property type="entry name" value="TYPE II SECRETION SYSTEM PROTEIN GSPF DOMAIN-CONTAINING PROTEIN"/>
    <property type="match status" value="1"/>
</dbReference>
<protein>
    <recommendedName>
        <fullName evidence="7">Type II secretion system protein GspF domain-containing protein</fullName>
    </recommendedName>
</protein>
<evidence type="ECO:0000259" key="7">
    <source>
        <dbReference type="Pfam" id="PF00482"/>
    </source>
</evidence>
<keyword evidence="4 6" id="KW-1133">Transmembrane helix</keyword>
<dbReference type="AlphaFoldDB" id="X1EMH0"/>
<feature type="domain" description="Type II secretion system protein GspF" evidence="7">
    <location>
        <begin position="66"/>
        <end position="191"/>
    </location>
</feature>
<dbReference type="InterPro" id="IPR018076">
    <property type="entry name" value="T2SS_GspF_dom"/>
</dbReference>
<keyword evidence="3 6" id="KW-0812">Transmembrane</keyword>
<feature type="transmembrane region" description="Helical" evidence="6">
    <location>
        <begin position="260"/>
        <end position="277"/>
    </location>
</feature>
<evidence type="ECO:0000256" key="4">
    <source>
        <dbReference type="ARBA" id="ARBA00022989"/>
    </source>
</evidence>
<evidence type="ECO:0000313" key="8">
    <source>
        <dbReference type="EMBL" id="GAH34541.1"/>
    </source>
</evidence>
<accession>X1EMH0</accession>
<feature type="non-terminal residue" evidence="8">
    <location>
        <position position="288"/>
    </location>
</feature>
<sequence>MEIGKSHWIGIGLAVVLIALAFVLSGTKVFFLFIGLGFLVALAPFVFSIMHENKVSAEKEEMFLEFSRNLVESVKTGTPISKSIINVKGRAYGELSPHVQKLANQITMGIPLTAALRVFAKDINNKTVSRAITLIGQAERAGGEIGEILEAVAGAVSESDKLKKERKASIATLVVQGYIIFFVFLVIILVMQFQMLPMVSGVSDIGDIGIAGVGSVGSEGISQEEMSSSFLYMLLVQGFFTGLVIGKLSEGNVKAGVKHSFALMLTAFLVSAGASATKKPNPKNKKKT</sequence>
<dbReference type="InterPro" id="IPR056569">
    <property type="entry name" value="ArlJ-like"/>
</dbReference>
<keyword evidence="2" id="KW-1003">Cell membrane</keyword>
<dbReference type="PANTHER" id="PTHR35402">
    <property type="entry name" value="INTEGRAL MEMBRANE PROTEIN-RELATED"/>
    <property type="match status" value="1"/>
</dbReference>
<proteinExistence type="predicted"/>
<reference evidence="8" key="1">
    <citation type="journal article" date="2014" name="Front. Microbiol.">
        <title>High frequency of phylogenetically diverse reductive dehalogenase-homologous genes in deep subseafloor sedimentary metagenomes.</title>
        <authorList>
            <person name="Kawai M."/>
            <person name="Futagami T."/>
            <person name="Toyoda A."/>
            <person name="Takaki Y."/>
            <person name="Nishi S."/>
            <person name="Hori S."/>
            <person name="Arai W."/>
            <person name="Tsubouchi T."/>
            <person name="Morono Y."/>
            <person name="Uchiyama I."/>
            <person name="Ito T."/>
            <person name="Fujiyama A."/>
            <person name="Inagaki F."/>
            <person name="Takami H."/>
        </authorList>
    </citation>
    <scope>NUCLEOTIDE SEQUENCE</scope>
    <source>
        <strain evidence="8">Expedition CK06-06</strain>
    </source>
</reference>
<name>X1EMH0_9ZZZZ</name>